<keyword evidence="2" id="KW-1185">Reference proteome</keyword>
<organism evidence="1 2">
    <name type="scientific">Aspergillus aculeatinus CBS 121060</name>
    <dbReference type="NCBI Taxonomy" id="1448322"/>
    <lineage>
        <taxon>Eukaryota</taxon>
        <taxon>Fungi</taxon>
        <taxon>Dikarya</taxon>
        <taxon>Ascomycota</taxon>
        <taxon>Pezizomycotina</taxon>
        <taxon>Eurotiomycetes</taxon>
        <taxon>Eurotiomycetidae</taxon>
        <taxon>Eurotiales</taxon>
        <taxon>Aspergillaceae</taxon>
        <taxon>Aspergillus</taxon>
        <taxon>Aspergillus subgen. Circumdati</taxon>
    </lineage>
</organism>
<evidence type="ECO:0000313" key="1">
    <source>
        <dbReference type="EMBL" id="RAH64599.1"/>
    </source>
</evidence>
<sequence>MAVAAWLGLLPLTSSLVVPHELAQEPLKDASSSSLFLQNSIFGKSRTARPLNVQDEFHALNDFSTPYSGIATFAHLNWTNCFDPATDATFDIGIVGAPFDLGVTYRPGERFGPSAVRSGSQRLEPGFAYSMDHGTNPFRSWASVVDCGDIANTPFDKLEALQQLEAGWKSIGSRKPLNSQKADHVRLLSFGGDHTITLPALRALHPTWGKVAILHFDSHLDTWDPKQLGGGLTRYSEVTHGSMLHIAHEEGLLVETGNMHLGSRSMLMDEHYDLDNDARCGFTAIRARQIDQIGIDGIVKQVLDTVGASLVYVSIDIDSLDPAFAPATGTIEPGGWTTRELLEILNRLSKANLPIIGADVVEFSPVYDNAAETTALTITQIAYELLQWMVRVPVRVAEKTEL</sequence>
<gene>
    <name evidence="1" type="ORF">BO66DRAFT_385208</name>
</gene>
<evidence type="ECO:0000313" key="2">
    <source>
        <dbReference type="Proteomes" id="UP000249661"/>
    </source>
</evidence>
<accession>A0ACD1GTK3</accession>
<dbReference type="EMBL" id="KZ825009">
    <property type="protein sequence ID" value="RAH64599.1"/>
    <property type="molecule type" value="Genomic_DNA"/>
</dbReference>
<name>A0ACD1GTK3_9EURO</name>
<dbReference type="Proteomes" id="UP000249661">
    <property type="component" value="Unassembled WGS sequence"/>
</dbReference>
<reference evidence="1" key="1">
    <citation type="submission" date="2018-02" db="EMBL/GenBank/DDBJ databases">
        <title>The genomes of Aspergillus section Nigri reveals drivers in fungal speciation.</title>
        <authorList>
            <consortium name="DOE Joint Genome Institute"/>
            <person name="Vesth T.C."/>
            <person name="Nybo J."/>
            <person name="Theobald S."/>
            <person name="Brandl J."/>
            <person name="Frisvad J.C."/>
            <person name="Nielsen K.F."/>
            <person name="Lyhne E.K."/>
            <person name="Kogle M.E."/>
            <person name="Kuo A."/>
            <person name="Riley R."/>
            <person name="Clum A."/>
            <person name="Nolan M."/>
            <person name="Lipzen A."/>
            <person name="Salamov A."/>
            <person name="Henrissat B."/>
            <person name="Wiebenga A."/>
            <person name="De vries R.P."/>
            <person name="Grigoriev I.V."/>
            <person name="Mortensen U.H."/>
            <person name="Andersen M.R."/>
            <person name="Baker S.E."/>
        </authorList>
    </citation>
    <scope>NUCLEOTIDE SEQUENCE</scope>
    <source>
        <strain evidence="1">CBS 121060</strain>
    </source>
</reference>
<proteinExistence type="predicted"/>
<protein>
    <submittedName>
        <fullName evidence="1">Arginase family protein</fullName>
    </submittedName>
</protein>